<proteinExistence type="predicted"/>
<organism evidence="2 3">
    <name type="scientific">Bodo saltans</name>
    <name type="common">Flagellated protozoan</name>
    <dbReference type="NCBI Taxonomy" id="75058"/>
    <lineage>
        <taxon>Eukaryota</taxon>
        <taxon>Discoba</taxon>
        <taxon>Euglenozoa</taxon>
        <taxon>Kinetoplastea</taxon>
        <taxon>Metakinetoplastina</taxon>
        <taxon>Eubodonida</taxon>
        <taxon>Bodonidae</taxon>
        <taxon>Bodo</taxon>
    </lineage>
</organism>
<dbReference type="AlphaFoldDB" id="A0A0S4IY92"/>
<feature type="region of interest" description="Disordered" evidence="1">
    <location>
        <begin position="27"/>
        <end position="57"/>
    </location>
</feature>
<accession>A0A0S4IY92</accession>
<dbReference type="VEuPathDB" id="TriTrypDB:BSAL_80685"/>
<dbReference type="OrthoDB" id="273835at2759"/>
<feature type="compositionally biased region" description="Basic residues" evidence="1">
    <location>
        <begin position="93"/>
        <end position="102"/>
    </location>
</feature>
<keyword evidence="3" id="KW-1185">Reference proteome</keyword>
<dbReference type="OMA" id="QREHESY"/>
<name>A0A0S4IY92_BODSA</name>
<gene>
    <name evidence="2" type="ORF">BSAL_80685</name>
</gene>
<dbReference type="Proteomes" id="UP000051952">
    <property type="component" value="Unassembled WGS sequence"/>
</dbReference>
<evidence type="ECO:0000313" key="3">
    <source>
        <dbReference type="Proteomes" id="UP000051952"/>
    </source>
</evidence>
<sequence length="125" mass="13669">MAQLTAEERAVREELLEAKHKEFLRAVSTSHSLPNQQSSTAGAGGTTNQKLRMAEDHEAERLLKMRLAAELAAREKRAQSVLDEKASILANRQQKKKAKRAKKESAKKSKPGDDDGGSSSDELSA</sequence>
<reference evidence="3" key="1">
    <citation type="submission" date="2015-09" db="EMBL/GenBank/DDBJ databases">
        <authorList>
            <consortium name="Pathogen Informatics"/>
        </authorList>
    </citation>
    <scope>NUCLEOTIDE SEQUENCE [LARGE SCALE GENOMIC DNA]</scope>
    <source>
        <strain evidence="3">Lake Konstanz</strain>
    </source>
</reference>
<feature type="compositionally biased region" description="Polar residues" evidence="1">
    <location>
        <begin position="27"/>
        <end position="50"/>
    </location>
</feature>
<feature type="compositionally biased region" description="Basic and acidic residues" evidence="1">
    <location>
        <begin position="75"/>
        <end position="86"/>
    </location>
</feature>
<protein>
    <submittedName>
        <fullName evidence="2">Uncharacterized protein</fullName>
    </submittedName>
</protein>
<feature type="region of interest" description="Disordered" evidence="1">
    <location>
        <begin position="75"/>
        <end position="125"/>
    </location>
</feature>
<evidence type="ECO:0000256" key="1">
    <source>
        <dbReference type="SAM" id="MobiDB-lite"/>
    </source>
</evidence>
<evidence type="ECO:0000313" key="2">
    <source>
        <dbReference type="EMBL" id="CUG52513.1"/>
    </source>
</evidence>
<feature type="compositionally biased region" description="Basic and acidic residues" evidence="1">
    <location>
        <begin position="103"/>
        <end position="113"/>
    </location>
</feature>
<dbReference type="EMBL" id="CYKH01000854">
    <property type="protein sequence ID" value="CUG52513.1"/>
    <property type="molecule type" value="Genomic_DNA"/>
</dbReference>